<organism evidence="2 3">
    <name type="scientific">Rhizopus stolonifer</name>
    <name type="common">Rhizopus nigricans</name>
    <dbReference type="NCBI Taxonomy" id="4846"/>
    <lineage>
        <taxon>Eukaryota</taxon>
        <taxon>Fungi</taxon>
        <taxon>Fungi incertae sedis</taxon>
        <taxon>Mucoromycota</taxon>
        <taxon>Mucoromycotina</taxon>
        <taxon>Mucoromycetes</taxon>
        <taxon>Mucorales</taxon>
        <taxon>Mucorineae</taxon>
        <taxon>Rhizopodaceae</taxon>
        <taxon>Rhizopus</taxon>
    </lineage>
</organism>
<dbReference type="EMBL" id="PJQM01000737">
    <property type="protein sequence ID" value="RCI04260.1"/>
    <property type="molecule type" value="Genomic_DNA"/>
</dbReference>
<accession>A0A367KQ62</accession>
<proteinExistence type="predicted"/>
<name>A0A367KQ62_RHIST</name>
<sequence>MSALHPKNQEQVKQFEQEGVKQQLGQYTDIQERAVNEMKQDKNVDKAQLEREITNLNSLKKEQELLSKNDYLAHSRDDAIRCIRYK</sequence>
<dbReference type="OrthoDB" id="2273034at2759"/>
<gene>
    <name evidence="2" type="ORF">CU098_012133</name>
</gene>
<dbReference type="Proteomes" id="UP000253551">
    <property type="component" value="Unassembled WGS sequence"/>
</dbReference>
<evidence type="ECO:0000313" key="2">
    <source>
        <dbReference type="EMBL" id="RCI04260.1"/>
    </source>
</evidence>
<reference evidence="2 3" key="1">
    <citation type="journal article" date="2018" name="G3 (Bethesda)">
        <title>Phylogenetic and Phylogenomic Definition of Rhizopus Species.</title>
        <authorList>
            <person name="Gryganskyi A.P."/>
            <person name="Golan J."/>
            <person name="Dolatabadi S."/>
            <person name="Mondo S."/>
            <person name="Robb S."/>
            <person name="Idnurm A."/>
            <person name="Muszewska A."/>
            <person name="Steczkiewicz K."/>
            <person name="Masonjones S."/>
            <person name="Liao H.L."/>
            <person name="Gajdeczka M.T."/>
            <person name="Anike F."/>
            <person name="Vuek A."/>
            <person name="Anishchenko I.M."/>
            <person name="Voigt K."/>
            <person name="de Hoog G.S."/>
            <person name="Smith M.E."/>
            <person name="Heitman J."/>
            <person name="Vilgalys R."/>
            <person name="Stajich J.E."/>
        </authorList>
    </citation>
    <scope>NUCLEOTIDE SEQUENCE [LARGE SCALE GENOMIC DNA]</scope>
    <source>
        <strain evidence="2 3">LSU 92-RS-03</strain>
    </source>
</reference>
<keyword evidence="3" id="KW-1185">Reference proteome</keyword>
<keyword evidence="1" id="KW-0175">Coiled coil</keyword>
<dbReference type="AlphaFoldDB" id="A0A367KQ62"/>
<evidence type="ECO:0000256" key="1">
    <source>
        <dbReference type="SAM" id="Coils"/>
    </source>
</evidence>
<protein>
    <submittedName>
        <fullName evidence="2">Uncharacterized protein</fullName>
    </submittedName>
</protein>
<comment type="caution">
    <text evidence="2">The sequence shown here is derived from an EMBL/GenBank/DDBJ whole genome shotgun (WGS) entry which is preliminary data.</text>
</comment>
<evidence type="ECO:0000313" key="3">
    <source>
        <dbReference type="Proteomes" id="UP000253551"/>
    </source>
</evidence>
<feature type="coiled-coil region" evidence="1">
    <location>
        <begin position="39"/>
        <end position="69"/>
    </location>
</feature>